<dbReference type="EMBL" id="FN647877">
    <property type="protein sequence ID" value="CBN74049.1"/>
    <property type="molecule type" value="Genomic_DNA"/>
</dbReference>
<dbReference type="AlphaFoldDB" id="D8LDI2"/>
<evidence type="ECO:0000256" key="1">
    <source>
        <dbReference type="SAM" id="MobiDB-lite"/>
    </source>
</evidence>
<proteinExistence type="predicted"/>
<keyword evidence="3" id="KW-1185">Reference proteome</keyword>
<dbReference type="InParanoid" id="D8LDI2"/>
<organism evidence="2 3">
    <name type="scientific">Ectocarpus siliculosus</name>
    <name type="common">Brown alga</name>
    <name type="synonym">Conferva siliculosa</name>
    <dbReference type="NCBI Taxonomy" id="2880"/>
    <lineage>
        <taxon>Eukaryota</taxon>
        <taxon>Sar</taxon>
        <taxon>Stramenopiles</taxon>
        <taxon>Ochrophyta</taxon>
        <taxon>PX clade</taxon>
        <taxon>Phaeophyceae</taxon>
        <taxon>Ectocarpales</taxon>
        <taxon>Ectocarpaceae</taxon>
        <taxon>Ectocarpus</taxon>
    </lineage>
</organism>
<feature type="compositionally biased region" description="Low complexity" evidence="1">
    <location>
        <begin position="20"/>
        <end position="32"/>
    </location>
</feature>
<sequence length="49" mass="5365">MAADRQGELGWTPPRAPAVSRRLSGSSPGSSRGKLRSEYQELVPTPRRD</sequence>
<feature type="region of interest" description="Disordered" evidence="1">
    <location>
        <begin position="1"/>
        <end position="49"/>
    </location>
</feature>
<dbReference type="Proteomes" id="UP000002630">
    <property type="component" value="Linkage Group LG10"/>
</dbReference>
<evidence type="ECO:0000313" key="3">
    <source>
        <dbReference type="Proteomes" id="UP000002630"/>
    </source>
</evidence>
<reference evidence="2 3" key="1">
    <citation type="journal article" date="2010" name="Nature">
        <title>The Ectocarpus genome and the independent evolution of multicellularity in brown algae.</title>
        <authorList>
            <person name="Cock J.M."/>
            <person name="Sterck L."/>
            <person name="Rouze P."/>
            <person name="Scornet D."/>
            <person name="Allen A.E."/>
            <person name="Amoutzias G."/>
            <person name="Anthouard V."/>
            <person name="Artiguenave F."/>
            <person name="Aury J.M."/>
            <person name="Badger J.H."/>
            <person name="Beszteri B."/>
            <person name="Billiau K."/>
            <person name="Bonnet E."/>
            <person name="Bothwell J.H."/>
            <person name="Bowler C."/>
            <person name="Boyen C."/>
            <person name="Brownlee C."/>
            <person name="Carrano C.J."/>
            <person name="Charrier B."/>
            <person name="Cho G.Y."/>
            <person name="Coelho S.M."/>
            <person name="Collen J."/>
            <person name="Corre E."/>
            <person name="Da Silva C."/>
            <person name="Delage L."/>
            <person name="Delaroque N."/>
            <person name="Dittami S.M."/>
            <person name="Doulbeau S."/>
            <person name="Elias M."/>
            <person name="Farnham G."/>
            <person name="Gachon C.M."/>
            <person name="Gschloessl B."/>
            <person name="Heesch S."/>
            <person name="Jabbari K."/>
            <person name="Jubin C."/>
            <person name="Kawai H."/>
            <person name="Kimura K."/>
            <person name="Kloareg B."/>
            <person name="Kupper F.C."/>
            <person name="Lang D."/>
            <person name="Le Bail A."/>
            <person name="Leblanc C."/>
            <person name="Lerouge P."/>
            <person name="Lohr M."/>
            <person name="Lopez P.J."/>
            <person name="Martens C."/>
            <person name="Maumus F."/>
            <person name="Michel G."/>
            <person name="Miranda-Saavedra D."/>
            <person name="Morales J."/>
            <person name="Moreau H."/>
            <person name="Motomura T."/>
            <person name="Nagasato C."/>
            <person name="Napoli C.A."/>
            <person name="Nelson D.R."/>
            <person name="Nyvall-Collen P."/>
            <person name="Peters A.F."/>
            <person name="Pommier C."/>
            <person name="Potin P."/>
            <person name="Poulain J."/>
            <person name="Quesneville H."/>
            <person name="Read B."/>
            <person name="Rensing S.A."/>
            <person name="Ritter A."/>
            <person name="Rousvoal S."/>
            <person name="Samanta M."/>
            <person name="Samson G."/>
            <person name="Schroeder D.C."/>
            <person name="Segurens B."/>
            <person name="Strittmatter M."/>
            <person name="Tonon T."/>
            <person name="Tregear J.W."/>
            <person name="Valentin K."/>
            <person name="von Dassow P."/>
            <person name="Yamagishi T."/>
            <person name="Van de Peer Y."/>
            <person name="Wincker P."/>
        </authorList>
    </citation>
    <scope>NUCLEOTIDE SEQUENCE [LARGE SCALE GENOMIC DNA]</scope>
    <source>
        <strain evidence="3">Ec32 / CCAP1310/4</strain>
    </source>
</reference>
<name>D8LDI2_ECTSI</name>
<evidence type="ECO:0000313" key="2">
    <source>
        <dbReference type="EMBL" id="CBN74049.1"/>
    </source>
</evidence>
<protein>
    <submittedName>
        <fullName evidence="2">Uncharacterized protein</fullName>
    </submittedName>
</protein>
<gene>
    <name evidence="2" type="ORF">Esi_0012_0098</name>
</gene>
<dbReference type="EMBL" id="FN649735">
    <property type="protein sequence ID" value="CBN74049.1"/>
    <property type="molecule type" value="Genomic_DNA"/>
</dbReference>
<accession>D8LDI2</accession>